<evidence type="ECO:0000313" key="2">
    <source>
        <dbReference type="Proteomes" id="UP001209878"/>
    </source>
</evidence>
<dbReference type="EMBL" id="JAODUO010000204">
    <property type="protein sequence ID" value="KAK2186336.1"/>
    <property type="molecule type" value="Genomic_DNA"/>
</dbReference>
<evidence type="ECO:0000313" key="1">
    <source>
        <dbReference type="EMBL" id="KAK2186336.1"/>
    </source>
</evidence>
<protein>
    <submittedName>
        <fullName evidence="1">Uncharacterized protein</fullName>
    </submittedName>
</protein>
<dbReference type="AlphaFoldDB" id="A0AAD9UEH0"/>
<dbReference type="Proteomes" id="UP001209878">
    <property type="component" value="Unassembled WGS sequence"/>
</dbReference>
<name>A0AAD9UEH0_RIDPI</name>
<accession>A0AAD9UEH0</accession>
<comment type="caution">
    <text evidence="1">The sequence shown here is derived from an EMBL/GenBank/DDBJ whole genome shotgun (WGS) entry which is preliminary data.</text>
</comment>
<gene>
    <name evidence="1" type="ORF">NP493_205g02003</name>
</gene>
<proteinExistence type="predicted"/>
<sequence length="101" mass="11635">MQHKIRVVIGYLRFFKRPLTPMWAAKCMITKLSSERFSQPSQFSFRLMDLPCRNPSVGSLKHVSFGVCICSCQMCSMAFISHLLQPLKTVLLLQCRQDYAC</sequence>
<keyword evidence="2" id="KW-1185">Reference proteome</keyword>
<reference evidence="1" key="1">
    <citation type="journal article" date="2023" name="Mol. Biol. Evol.">
        <title>Third-Generation Sequencing Reveals the Adaptive Role of the Epigenome in Three Deep-Sea Polychaetes.</title>
        <authorList>
            <person name="Perez M."/>
            <person name="Aroh O."/>
            <person name="Sun Y."/>
            <person name="Lan Y."/>
            <person name="Juniper S.K."/>
            <person name="Young C.R."/>
            <person name="Angers B."/>
            <person name="Qian P.Y."/>
        </authorList>
    </citation>
    <scope>NUCLEOTIDE SEQUENCE</scope>
    <source>
        <strain evidence="1">R07B-5</strain>
    </source>
</reference>
<organism evidence="1 2">
    <name type="scientific">Ridgeia piscesae</name>
    <name type="common">Tubeworm</name>
    <dbReference type="NCBI Taxonomy" id="27915"/>
    <lineage>
        <taxon>Eukaryota</taxon>
        <taxon>Metazoa</taxon>
        <taxon>Spiralia</taxon>
        <taxon>Lophotrochozoa</taxon>
        <taxon>Annelida</taxon>
        <taxon>Polychaeta</taxon>
        <taxon>Sedentaria</taxon>
        <taxon>Canalipalpata</taxon>
        <taxon>Sabellida</taxon>
        <taxon>Siboglinidae</taxon>
        <taxon>Ridgeia</taxon>
    </lineage>
</organism>